<keyword evidence="1" id="KW-0732">Signal</keyword>
<dbReference type="OrthoDB" id="1403331at2"/>
<feature type="chain" id="PRO_5022977602" evidence="1">
    <location>
        <begin position="22"/>
        <end position="525"/>
    </location>
</feature>
<organism evidence="2 3">
    <name type="scientific">Aggregatimonas sangjinii</name>
    <dbReference type="NCBI Taxonomy" id="2583587"/>
    <lineage>
        <taxon>Bacteria</taxon>
        <taxon>Pseudomonadati</taxon>
        <taxon>Bacteroidota</taxon>
        <taxon>Flavobacteriia</taxon>
        <taxon>Flavobacteriales</taxon>
        <taxon>Flavobacteriaceae</taxon>
        <taxon>Aggregatimonas</taxon>
    </lineage>
</organism>
<feature type="signal peptide" evidence="1">
    <location>
        <begin position="1"/>
        <end position="21"/>
    </location>
</feature>
<name>A0A5B7SXV2_9FLAO</name>
<keyword evidence="3" id="KW-1185">Reference proteome</keyword>
<evidence type="ECO:0000313" key="2">
    <source>
        <dbReference type="EMBL" id="QCX01570.1"/>
    </source>
</evidence>
<sequence length="525" mass="60631">MTLQKSVALVCLLFAFSIGKAQEMPISYTLGESYSDRHKYSTVLSINSDAKEQTVLVRTYYGGMPLRPKGHFIEVYDAEMNLLRDFNYKYAGKHMVEGFVRNGQLYLLELIYNVDGEAYEYKVHQSPIDEFRFTERTILRIPSKEVFNPLAVNKYNRNFGNGFSTATFFNDEQNAFAITVHHREGKKEKYHMHLFGTDLTKHLTYDFSDQITEKNYAFENIEISKDFKTVYFMGKAFFKKRRFEAGERRYQYELVRVNANDHTIQEFHEAGKFSESLKPVLVNDTLTVVGFYADRKDNRYNGLVHFKLDAKSLAVRSKKYNAFSEQFMIDKFGREVDAELKNLIFKDVHITPDNGIIFSAEEYFVTTGKDIGAGATKAVENYHYNDIVCAKLNSNGDMVWARNINKTEVTRGDEAYASYTAYGKDNDMYFFINSGEHPQKISKNRIAFRQGYSRNPNMFVIKVDSEGSLSYQKLIDDKEVRLPIMVSRPLIHKKTDHLLFYAKRGNKKQLVSVTLNSAASATDSK</sequence>
<dbReference type="RefSeq" id="WP_138853907.1">
    <property type="nucleotide sequence ID" value="NZ_CP040710.1"/>
</dbReference>
<reference evidence="2 3" key="1">
    <citation type="submission" date="2019-05" db="EMBL/GenBank/DDBJ databases">
        <title>Genome sequencing of F202Z8.</title>
        <authorList>
            <person name="Kwon Y.M."/>
        </authorList>
    </citation>
    <scope>NUCLEOTIDE SEQUENCE [LARGE SCALE GENOMIC DNA]</scope>
    <source>
        <strain evidence="2 3">F202Z8</strain>
    </source>
</reference>
<dbReference type="Proteomes" id="UP000310017">
    <property type="component" value="Chromosome"/>
</dbReference>
<protein>
    <submittedName>
        <fullName evidence="2">Uncharacterized protein</fullName>
    </submittedName>
</protein>
<dbReference type="EMBL" id="CP040710">
    <property type="protein sequence ID" value="QCX01570.1"/>
    <property type="molecule type" value="Genomic_DNA"/>
</dbReference>
<dbReference type="AlphaFoldDB" id="A0A5B7SXV2"/>
<accession>A0A5B7SXV2</accession>
<gene>
    <name evidence="2" type="ORF">FGM00_16175</name>
</gene>
<evidence type="ECO:0000256" key="1">
    <source>
        <dbReference type="SAM" id="SignalP"/>
    </source>
</evidence>
<evidence type="ECO:0000313" key="3">
    <source>
        <dbReference type="Proteomes" id="UP000310017"/>
    </source>
</evidence>
<dbReference type="KEGG" id="asag:FGM00_16175"/>
<proteinExistence type="predicted"/>